<accession>A0A2K1IX18</accession>
<protein>
    <submittedName>
        <fullName evidence="1 2">Uncharacterized protein</fullName>
    </submittedName>
</protein>
<organism evidence="1">
    <name type="scientific">Physcomitrium patens</name>
    <name type="common">Spreading-leaved earth moss</name>
    <name type="synonym">Physcomitrella patens</name>
    <dbReference type="NCBI Taxonomy" id="3218"/>
    <lineage>
        <taxon>Eukaryota</taxon>
        <taxon>Viridiplantae</taxon>
        <taxon>Streptophyta</taxon>
        <taxon>Embryophyta</taxon>
        <taxon>Bryophyta</taxon>
        <taxon>Bryophytina</taxon>
        <taxon>Bryopsida</taxon>
        <taxon>Funariidae</taxon>
        <taxon>Funariales</taxon>
        <taxon>Funariaceae</taxon>
        <taxon>Physcomitrium</taxon>
    </lineage>
</organism>
<evidence type="ECO:0000313" key="2">
    <source>
        <dbReference type="EnsemblPlants" id="PAC:32939974.CDS.1"/>
    </source>
</evidence>
<dbReference type="EnsemblPlants" id="Pp3c19_3630V3.2">
    <property type="protein sequence ID" value="PAC:32939975.CDS.1"/>
    <property type="gene ID" value="Pp3c19_3630"/>
</dbReference>
<evidence type="ECO:0000313" key="1">
    <source>
        <dbReference type="EMBL" id="PNR33823.1"/>
    </source>
</evidence>
<dbReference type="AlphaFoldDB" id="A0A2K1IX18"/>
<gene>
    <name evidence="1" type="ORF">PHYPA_023639</name>
</gene>
<dbReference type="InParanoid" id="A0A2K1IX18"/>
<proteinExistence type="predicted"/>
<dbReference type="Gramene" id="Pp3c19_3630V3.2">
    <property type="protein sequence ID" value="PAC:32939975.CDS.1"/>
    <property type="gene ID" value="Pp3c19_3630"/>
</dbReference>
<sequence>MKAWKQLGLQRGGHVECRDRFWPSDRMRNITMPAALLSDQKL</sequence>
<keyword evidence="3" id="KW-1185">Reference proteome</keyword>
<evidence type="ECO:0000313" key="3">
    <source>
        <dbReference type="Proteomes" id="UP000006727"/>
    </source>
</evidence>
<dbReference type="EMBL" id="ABEU02000019">
    <property type="protein sequence ID" value="PNR33823.1"/>
    <property type="molecule type" value="Genomic_DNA"/>
</dbReference>
<dbReference type="Gramene" id="Pp3c19_3630V3.1">
    <property type="protein sequence ID" value="PAC:32939974.CDS.1"/>
    <property type="gene ID" value="Pp3c19_3630"/>
</dbReference>
<name>A0A2K1IX18_PHYPA</name>
<reference evidence="2" key="3">
    <citation type="submission" date="2020-12" db="UniProtKB">
        <authorList>
            <consortium name="EnsemblPlants"/>
        </authorList>
    </citation>
    <scope>IDENTIFICATION</scope>
</reference>
<dbReference type="EnsemblPlants" id="Pp3c19_3630V3.1">
    <property type="protein sequence ID" value="PAC:32939974.CDS.1"/>
    <property type="gene ID" value="Pp3c19_3630"/>
</dbReference>
<reference evidence="1 3" key="2">
    <citation type="journal article" date="2018" name="Plant J.">
        <title>The Physcomitrella patens chromosome-scale assembly reveals moss genome structure and evolution.</title>
        <authorList>
            <person name="Lang D."/>
            <person name="Ullrich K.K."/>
            <person name="Murat F."/>
            <person name="Fuchs J."/>
            <person name="Jenkins J."/>
            <person name="Haas F.B."/>
            <person name="Piednoel M."/>
            <person name="Gundlach H."/>
            <person name="Van Bel M."/>
            <person name="Meyberg R."/>
            <person name="Vives C."/>
            <person name="Morata J."/>
            <person name="Symeonidi A."/>
            <person name="Hiss M."/>
            <person name="Muchero W."/>
            <person name="Kamisugi Y."/>
            <person name="Saleh O."/>
            <person name="Blanc G."/>
            <person name="Decker E.L."/>
            <person name="van Gessel N."/>
            <person name="Grimwood J."/>
            <person name="Hayes R.D."/>
            <person name="Graham S.W."/>
            <person name="Gunter L.E."/>
            <person name="McDaniel S.F."/>
            <person name="Hoernstein S.N.W."/>
            <person name="Larsson A."/>
            <person name="Li F.W."/>
            <person name="Perroud P.F."/>
            <person name="Phillips J."/>
            <person name="Ranjan P."/>
            <person name="Rokshar D.S."/>
            <person name="Rothfels C.J."/>
            <person name="Schneider L."/>
            <person name="Shu S."/>
            <person name="Stevenson D.W."/>
            <person name="Thummler F."/>
            <person name="Tillich M."/>
            <person name="Villarreal Aguilar J.C."/>
            <person name="Widiez T."/>
            <person name="Wong G.K."/>
            <person name="Wymore A."/>
            <person name="Zhang Y."/>
            <person name="Zimmer A.D."/>
            <person name="Quatrano R.S."/>
            <person name="Mayer K.F.X."/>
            <person name="Goodstein D."/>
            <person name="Casacuberta J.M."/>
            <person name="Vandepoele K."/>
            <person name="Reski R."/>
            <person name="Cuming A.C."/>
            <person name="Tuskan G.A."/>
            <person name="Maumus F."/>
            <person name="Salse J."/>
            <person name="Schmutz J."/>
            <person name="Rensing S.A."/>
        </authorList>
    </citation>
    <scope>NUCLEOTIDE SEQUENCE [LARGE SCALE GENOMIC DNA]</scope>
    <source>
        <strain evidence="2 3">cv. Gransden 2004</strain>
    </source>
</reference>
<dbReference type="Proteomes" id="UP000006727">
    <property type="component" value="Chromosome 19"/>
</dbReference>
<reference evidence="1 3" key="1">
    <citation type="journal article" date="2008" name="Science">
        <title>The Physcomitrella genome reveals evolutionary insights into the conquest of land by plants.</title>
        <authorList>
            <person name="Rensing S."/>
            <person name="Lang D."/>
            <person name="Zimmer A."/>
            <person name="Terry A."/>
            <person name="Salamov A."/>
            <person name="Shapiro H."/>
            <person name="Nishiyama T."/>
            <person name="Perroud P.-F."/>
            <person name="Lindquist E."/>
            <person name="Kamisugi Y."/>
            <person name="Tanahashi T."/>
            <person name="Sakakibara K."/>
            <person name="Fujita T."/>
            <person name="Oishi K."/>
            <person name="Shin-I T."/>
            <person name="Kuroki Y."/>
            <person name="Toyoda A."/>
            <person name="Suzuki Y."/>
            <person name="Hashimoto A."/>
            <person name="Yamaguchi K."/>
            <person name="Sugano A."/>
            <person name="Kohara Y."/>
            <person name="Fujiyama A."/>
            <person name="Anterola A."/>
            <person name="Aoki S."/>
            <person name="Ashton N."/>
            <person name="Barbazuk W.B."/>
            <person name="Barker E."/>
            <person name="Bennetzen J."/>
            <person name="Bezanilla M."/>
            <person name="Blankenship R."/>
            <person name="Cho S.H."/>
            <person name="Dutcher S."/>
            <person name="Estelle M."/>
            <person name="Fawcett J.A."/>
            <person name="Gundlach H."/>
            <person name="Hanada K."/>
            <person name="Heyl A."/>
            <person name="Hicks K.A."/>
            <person name="Hugh J."/>
            <person name="Lohr M."/>
            <person name="Mayer K."/>
            <person name="Melkozernov A."/>
            <person name="Murata T."/>
            <person name="Nelson D."/>
            <person name="Pils B."/>
            <person name="Prigge M."/>
            <person name="Reiss B."/>
            <person name="Renner T."/>
            <person name="Rombauts S."/>
            <person name="Rushton P."/>
            <person name="Sanderfoot A."/>
            <person name="Schween G."/>
            <person name="Shiu S.-H."/>
            <person name="Stueber K."/>
            <person name="Theodoulou F.L."/>
            <person name="Tu H."/>
            <person name="Van de Peer Y."/>
            <person name="Verrier P.J."/>
            <person name="Waters E."/>
            <person name="Wood A."/>
            <person name="Yang L."/>
            <person name="Cove D."/>
            <person name="Cuming A."/>
            <person name="Hasebe M."/>
            <person name="Lucas S."/>
            <person name="Mishler D.B."/>
            <person name="Reski R."/>
            <person name="Grigoriev I."/>
            <person name="Quatrano R.S."/>
            <person name="Boore J.L."/>
        </authorList>
    </citation>
    <scope>NUCLEOTIDE SEQUENCE [LARGE SCALE GENOMIC DNA]</scope>
    <source>
        <strain evidence="2 3">cv. Gransden 2004</strain>
    </source>
</reference>